<reference evidence="4" key="1">
    <citation type="submission" date="2023-05" db="EMBL/GenBank/DDBJ databases">
        <authorList>
            <person name="Du J."/>
        </authorList>
    </citation>
    <scope>NUCLEOTIDE SEQUENCE</scope>
    <source>
        <strain evidence="4">UMB1064</strain>
    </source>
</reference>
<dbReference type="SUPFAM" id="SSF52821">
    <property type="entry name" value="Rhodanese/Cell cycle control phosphatase"/>
    <property type="match status" value="2"/>
</dbReference>
<dbReference type="EMBL" id="JASOOY020000027">
    <property type="protein sequence ID" value="MEO3717446.1"/>
    <property type="molecule type" value="Genomic_DNA"/>
</dbReference>
<name>A0AAW9SZC7_CORAY</name>
<comment type="caution">
    <text evidence="4">The sequence shown here is derived from an EMBL/GenBank/DDBJ whole genome shotgun (WGS) entry which is preliminary data.</text>
</comment>
<evidence type="ECO:0000256" key="1">
    <source>
        <dbReference type="ARBA" id="ARBA00022679"/>
    </source>
</evidence>
<dbReference type="SMART" id="SM00450">
    <property type="entry name" value="RHOD"/>
    <property type="match status" value="2"/>
</dbReference>
<dbReference type="CDD" id="cd01449">
    <property type="entry name" value="TST_Repeat_2"/>
    <property type="match status" value="1"/>
</dbReference>
<dbReference type="PANTHER" id="PTHR11364:SF27">
    <property type="entry name" value="SULFURTRANSFERASE"/>
    <property type="match status" value="1"/>
</dbReference>
<dbReference type="GO" id="GO:0004792">
    <property type="term" value="F:thiosulfate-cyanide sulfurtransferase activity"/>
    <property type="evidence" value="ECO:0007669"/>
    <property type="project" value="TreeGrafter"/>
</dbReference>
<proteinExistence type="predicted"/>
<dbReference type="InterPro" id="IPR001763">
    <property type="entry name" value="Rhodanese-like_dom"/>
</dbReference>
<evidence type="ECO:0000256" key="2">
    <source>
        <dbReference type="ARBA" id="ARBA00022737"/>
    </source>
</evidence>
<sequence length="276" mass="29887">MTTSISVQELRDKIAGGGRIVVVDARWSRAKKPYDSYATAHIPLAVFCDPELDLAGVPSREAGRNPLPDIERVRDAVRRWGVRSEHLVIVYDAGDGLFASRAWWILRWAGLENVRVLTGGLAAWEADGNETAFGPGNLPQPGTIAVSEGNMPVASLDDVRTWSERGILVDAREPSRFEGRSERVDLQAGHIPGAVNLAARSLQNADGSFLPVEQLRERFASVGIEAGRNVAVYSGSGLHSSLFIQAMEEAGITDASLYVGGWSQWAGNPSLPIVRF</sequence>
<protein>
    <submittedName>
        <fullName evidence="4">Sulfurtransferase</fullName>
        <ecNumber evidence="4">2.8.1.-</ecNumber>
    </submittedName>
</protein>
<dbReference type="Pfam" id="PF00581">
    <property type="entry name" value="Rhodanese"/>
    <property type="match status" value="2"/>
</dbReference>
<gene>
    <name evidence="4" type="ORF">QP460_007585</name>
</gene>
<dbReference type="CDD" id="cd01448">
    <property type="entry name" value="TST_Repeat_1"/>
    <property type="match status" value="1"/>
</dbReference>
<keyword evidence="2" id="KW-0677">Repeat</keyword>
<dbReference type="EC" id="2.8.1.-" evidence="4"/>
<accession>A0AAW9SZC7</accession>
<dbReference type="AlphaFoldDB" id="A0AAW9SZC7"/>
<dbReference type="Proteomes" id="UP001223646">
    <property type="component" value="Unassembled WGS sequence"/>
</dbReference>
<feature type="domain" description="Rhodanese" evidence="3">
    <location>
        <begin position="16"/>
        <end position="133"/>
    </location>
</feature>
<dbReference type="InterPro" id="IPR036873">
    <property type="entry name" value="Rhodanese-like_dom_sf"/>
</dbReference>
<organism evidence="4 5">
    <name type="scientific">Corynebacterium amycolatum</name>
    <dbReference type="NCBI Taxonomy" id="43765"/>
    <lineage>
        <taxon>Bacteria</taxon>
        <taxon>Bacillati</taxon>
        <taxon>Actinomycetota</taxon>
        <taxon>Actinomycetes</taxon>
        <taxon>Mycobacteriales</taxon>
        <taxon>Corynebacteriaceae</taxon>
        <taxon>Corynebacterium</taxon>
    </lineage>
</organism>
<evidence type="ECO:0000313" key="5">
    <source>
        <dbReference type="Proteomes" id="UP001223646"/>
    </source>
</evidence>
<evidence type="ECO:0000259" key="3">
    <source>
        <dbReference type="PROSITE" id="PS50206"/>
    </source>
</evidence>
<dbReference type="RefSeq" id="WP_070560411.1">
    <property type="nucleotide sequence ID" value="NZ_JAFJMG010000013.1"/>
</dbReference>
<keyword evidence="1 4" id="KW-0808">Transferase</keyword>
<dbReference type="PROSITE" id="PS50206">
    <property type="entry name" value="RHODANESE_3"/>
    <property type="match status" value="2"/>
</dbReference>
<dbReference type="Gene3D" id="3.40.250.10">
    <property type="entry name" value="Rhodanese-like domain"/>
    <property type="match status" value="2"/>
</dbReference>
<evidence type="ECO:0000313" key="4">
    <source>
        <dbReference type="EMBL" id="MEO3717446.1"/>
    </source>
</evidence>
<dbReference type="PANTHER" id="PTHR11364">
    <property type="entry name" value="THIOSULFATE SULFERTANSFERASE"/>
    <property type="match status" value="1"/>
</dbReference>
<dbReference type="InterPro" id="IPR045078">
    <property type="entry name" value="TST/MPST-like"/>
</dbReference>
<feature type="domain" description="Rhodanese" evidence="3">
    <location>
        <begin position="164"/>
        <end position="274"/>
    </location>
</feature>
<reference evidence="4" key="2">
    <citation type="submission" date="2024-05" db="EMBL/GenBank/DDBJ databases">
        <authorList>
            <person name="Wolfe A."/>
        </authorList>
    </citation>
    <scope>NUCLEOTIDE SEQUENCE</scope>
    <source>
        <strain evidence="4">UMB1064</strain>
    </source>
</reference>